<keyword evidence="1" id="KW-0472">Membrane</keyword>
<evidence type="ECO:0000313" key="2">
    <source>
        <dbReference type="EMBL" id="KAA9241097.1"/>
    </source>
</evidence>
<dbReference type="Proteomes" id="UP000326476">
    <property type="component" value="Unassembled WGS sequence"/>
</dbReference>
<evidence type="ECO:0008006" key="4">
    <source>
        <dbReference type="Google" id="ProtNLM"/>
    </source>
</evidence>
<proteinExistence type="predicted"/>
<feature type="transmembrane region" description="Helical" evidence="1">
    <location>
        <begin position="165"/>
        <end position="184"/>
    </location>
</feature>
<sequence>MPVKVICQTALKMNRAFLILVTLSVLIAEVSLLAVFPWVNSNAGYAEMLQGLPDNMLAAFGMQGDVTNVNDYLYINFYNSLAIYILILVVIVLAVRLTAKLLGDTSLVYFLNASVSRKQFLLSQILVFKLALAFLALVAFMGAAVGQVFLPDQDFHFFDLMKINGELLALFILMGSLCILLSVISDNSSQALAASTSLVMCFYLADVFRKLSDQLDWLDYCTLFTFYDPDKICNDTHYFLVSSLAMVLVSLLIDYGSVMYFSRRDLYL</sequence>
<keyword evidence="1" id="KW-1133">Transmembrane helix</keyword>
<protein>
    <recommendedName>
        <fullName evidence="4">ABC transporter permease</fullName>
    </recommendedName>
</protein>
<organism evidence="2 3">
    <name type="scientific">Aerococcus tenax</name>
    <dbReference type="NCBI Taxonomy" id="3078812"/>
    <lineage>
        <taxon>Bacteria</taxon>
        <taxon>Bacillati</taxon>
        <taxon>Bacillota</taxon>
        <taxon>Bacilli</taxon>
        <taxon>Lactobacillales</taxon>
        <taxon>Aerococcaceae</taxon>
        <taxon>Aerococcus</taxon>
    </lineage>
</organism>
<dbReference type="EMBL" id="VYVN01000005">
    <property type="protein sequence ID" value="KAA9241097.1"/>
    <property type="molecule type" value="Genomic_DNA"/>
</dbReference>
<comment type="caution">
    <text evidence="2">The sequence shown here is derived from an EMBL/GenBank/DDBJ whole genome shotgun (WGS) entry which is preliminary data.</text>
</comment>
<feature type="transmembrane region" description="Helical" evidence="1">
    <location>
        <begin position="191"/>
        <end position="208"/>
    </location>
</feature>
<evidence type="ECO:0000256" key="1">
    <source>
        <dbReference type="SAM" id="Phobius"/>
    </source>
</evidence>
<evidence type="ECO:0000313" key="3">
    <source>
        <dbReference type="Proteomes" id="UP000326476"/>
    </source>
</evidence>
<feature type="transmembrane region" description="Helical" evidence="1">
    <location>
        <begin position="81"/>
        <end position="99"/>
    </location>
</feature>
<keyword evidence="3" id="KW-1185">Reference proteome</keyword>
<feature type="transmembrane region" description="Helical" evidence="1">
    <location>
        <begin position="238"/>
        <end position="261"/>
    </location>
</feature>
<feature type="transmembrane region" description="Helical" evidence="1">
    <location>
        <begin position="16"/>
        <end position="39"/>
    </location>
</feature>
<dbReference type="RefSeq" id="WP_111822102.1">
    <property type="nucleotide sequence ID" value="NZ_QMGY01000003.1"/>
</dbReference>
<keyword evidence="1" id="KW-0812">Transmembrane</keyword>
<accession>A0A5N1BLY7</accession>
<reference evidence="3" key="1">
    <citation type="submission" date="2019-09" db="EMBL/GenBank/DDBJ databases">
        <title>Draft genome sequence assemblies of isolates from the urinary tract.</title>
        <authorList>
            <person name="Mores C.R."/>
            <person name="Putonti C."/>
            <person name="Wolfe A.J."/>
        </authorList>
    </citation>
    <scope>NUCLEOTIDE SEQUENCE [LARGE SCALE GENOMIC DNA]</scope>
    <source>
        <strain evidence="3">UMB8614</strain>
    </source>
</reference>
<gene>
    <name evidence="2" type="ORF">F6I34_03145</name>
</gene>
<name>A0A5N1BLY7_9LACT</name>
<feature type="transmembrane region" description="Helical" evidence="1">
    <location>
        <begin position="120"/>
        <end position="145"/>
    </location>
</feature>
<dbReference type="AlphaFoldDB" id="A0A5N1BLY7"/>